<feature type="domain" description="Peptidase S1" evidence="4">
    <location>
        <begin position="24"/>
        <end position="251"/>
    </location>
</feature>
<name>A0A8H3SGP1_9EURO</name>
<evidence type="ECO:0000256" key="1">
    <source>
        <dbReference type="ARBA" id="ARBA00007664"/>
    </source>
</evidence>
<evidence type="ECO:0000259" key="4">
    <source>
        <dbReference type="PROSITE" id="PS50240"/>
    </source>
</evidence>
<dbReference type="PANTHER" id="PTHR24276:SF91">
    <property type="entry name" value="AT26814P-RELATED"/>
    <property type="match status" value="1"/>
</dbReference>
<dbReference type="PANTHER" id="PTHR24276">
    <property type="entry name" value="POLYSERASE-RELATED"/>
    <property type="match status" value="1"/>
</dbReference>
<evidence type="ECO:0000313" key="5">
    <source>
        <dbReference type="EMBL" id="GFF59700.1"/>
    </source>
</evidence>
<dbReference type="SUPFAM" id="SSF50494">
    <property type="entry name" value="Trypsin-like serine proteases"/>
    <property type="match status" value="1"/>
</dbReference>
<accession>A0A8H3SGP1</accession>
<reference evidence="6" key="1">
    <citation type="journal article" date="2015" name="Genome Announc.">
        <title>Draft Genome Sequence of the Pathogenic Filamentous Fungus Aspergillus udagawae Strain IFM 46973T.</title>
        <authorList>
            <person name="Kusuya Y."/>
            <person name="Takahashi-Nakaguchi A."/>
            <person name="Takahashi H."/>
            <person name="Yaguchi T."/>
        </authorList>
    </citation>
    <scope>NUCLEOTIDE SEQUENCE</scope>
    <source>
        <strain evidence="6">IFM 46973</strain>
    </source>
</reference>
<proteinExistence type="inferred from homology"/>
<dbReference type="InterPro" id="IPR001254">
    <property type="entry name" value="Trypsin_dom"/>
</dbReference>
<feature type="chain" id="PRO_5042773539" evidence="3">
    <location>
        <begin position="25"/>
        <end position="252"/>
    </location>
</feature>
<dbReference type="GO" id="GO:0004252">
    <property type="term" value="F:serine-type endopeptidase activity"/>
    <property type="evidence" value="ECO:0007669"/>
    <property type="project" value="InterPro"/>
</dbReference>
<evidence type="ECO:0000313" key="7">
    <source>
        <dbReference type="Proteomes" id="UP000465221"/>
    </source>
</evidence>
<dbReference type="InterPro" id="IPR050430">
    <property type="entry name" value="Peptidase_S1"/>
</dbReference>
<dbReference type="RefSeq" id="XP_043141515.1">
    <property type="nucleotide sequence ID" value="XM_043285580.1"/>
</dbReference>
<dbReference type="InterPro" id="IPR009003">
    <property type="entry name" value="Peptidase_S1_PA"/>
</dbReference>
<dbReference type="AlphaFoldDB" id="A0A8H3SGP1"/>
<dbReference type="InterPro" id="IPR001314">
    <property type="entry name" value="Peptidase_S1A"/>
</dbReference>
<organism evidence="5 7">
    <name type="scientific">Aspergillus udagawae</name>
    <dbReference type="NCBI Taxonomy" id="91492"/>
    <lineage>
        <taxon>Eukaryota</taxon>
        <taxon>Fungi</taxon>
        <taxon>Dikarya</taxon>
        <taxon>Ascomycota</taxon>
        <taxon>Pezizomycotina</taxon>
        <taxon>Eurotiomycetes</taxon>
        <taxon>Eurotiomycetidae</taxon>
        <taxon>Eurotiales</taxon>
        <taxon>Aspergillaceae</taxon>
        <taxon>Aspergillus</taxon>
        <taxon>Aspergillus subgen. Fumigati</taxon>
    </lineage>
</organism>
<reference evidence="6" key="3">
    <citation type="submission" date="2021-01" db="EMBL/GenBank/DDBJ databases">
        <title>Pan-genome distribution and transcriptional activeness of fungal secondary metabolism genes in Aspergillus section Fumigati.</title>
        <authorList>
            <person name="Takahashi H."/>
            <person name="Umemura M."/>
            <person name="Ninomiya A."/>
            <person name="Kusuya Y."/>
            <person name="Urayama S."/>
            <person name="Shimizu M."/>
            <person name="Watanabe A."/>
            <person name="Kamei K."/>
            <person name="Yaguchi T."/>
            <person name="Hagiwara D."/>
        </authorList>
    </citation>
    <scope>NUCLEOTIDE SEQUENCE</scope>
    <source>
        <strain evidence="6">IFM 46973</strain>
    </source>
</reference>
<dbReference type="SMART" id="SM00020">
    <property type="entry name" value="Tryp_SPc"/>
    <property type="match status" value="1"/>
</dbReference>
<evidence type="ECO:0000256" key="2">
    <source>
        <dbReference type="ARBA" id="ARBA00023157"/>
    </source>
</evidence>
<dbReference type="EMBL" id="BBXM02000001">
    <property type="protein sequence ID" value="GIC84249.1"/>
    <property type="molecule type" value="Genomic_DNA"/>
</dbReference>
<dbReference type="PROSITE" id="PS50240">
    <property type="entry name" value="TRYPSIN_DOM"/>
    <property type="match status" value="1"/>
</dbReference>
<evidence type="ECO:0000313" key="6">
    <source>
        <dbReference type="EMBL" id="GIC84249.1"/>
    </source>
</evidence>
<comment type="similarity">
    <text evidence="1">Belongs to the peptidase S1 family.</text>
</comment>
<sequence length="252" mass="27431">MTQSFSVYSFILCLILSITRPTHAINGAPEAPADAAPFAVALYRSDGNFQRCGGVLISPYSVVTAASCIQNQSPETLLAHVGSNNRTTSDGMRSLAAITQHPDYDIDTRDSDLAILTLSEPAYDVTFAVINDFSTSIGANLTVYGWGFTNYSIGIFPDNIHELPTVGVTREKCRSEWKGIHTISDRMVCDQPPTEKAAWLGDKGGPLVNNEDGTVVGLVSFSIYDTDLRKALPDVYTDVGYFRGWIMENAVF</sequence>
<keyword evidence="3" id="KW-0732">Signal</keyword>
<dbReference type="PRINTS" id="PR00722">
    <property type="entry name" value="CHYMOTRYPSIN"/>
</dbReference>
<dbReference type="Proteomes" id="UP000036893">
    <property type="component" value="Unassembled WGS sequence"/>
</dbReference>
<dbReference type="GeneID" id="66987539"/>
<gene>
    <name evidence="6" type="ORF">Aud_000063</name>
    <name evidence="5" type="ORF">IFM46972_11454</name>
</gene>
<dbReference type="GO" id="GO:0006508">
    <property type="term" value="P:proteolysis"/>
    <property type="evidence" value="ECO:0007669"/>
    <property type="project" value="InterPro"/>
</dbReference>
<dbReference type="EMBL" id="BLKC01000229">
    <property type="protein sequence ID" value="GFF59700.1"/>
    <property type="molecule type" value="Genomic_DNA"/>
</dbReference>
<keyword evidence="2" id="KW-1015">Disulfide bond</keyword>
<evidence type="ECO:0000256" key="3">
    <source>
        <dbReference type="SAM" id="SignalP"/>
    </source>
</evidence>
<dbReference type="Proteomes" id="UP000465221">
    <property type="component" value="Unassembled WGS sequence"/>
</dbReference>
<feature type="signal peptide" evidence="3">
    <location>
        <begin position="1"/>
        <end position="24"/>
    </location>
</feature>
<dbReference type="CDD" id="cd00190">
    <property type="entry name" value="Tryp_SPc"/>
    <property type="match status" value="1"/>
</dbReference>
<reference evidence="5 7" key="2">
    <citation type="submission" date="2020-01" db="EMBL/GenBank/DDBJ databases">
        <title>Draft genome sequence of Aspergillus udagawae IFM 46972.</title>
        <authorList>
            <person name="Takahashi H."/>
            <person name="Yaguchi T."/>
        </authorList>
    </citation>
    <scope>NUCLEOTIDE SEQUENCE [LARGE SCALE GENOMIC DNA]</scope>
    <source>
        <strain evidence="5 7">IFM 46972</strain>
    </source>
</reference>
<dbReference type="InterPro" id="IPR043504">
    <property type="entry name" value="Peptidase_S1_PA_chymotrypsin"/>
</dbReference>
<dbReference type="Gene3D" id="2.40.10.10">
    <property type="entry name" value="Trypsin-like serine proteases"/>
    <property type="match status" value="1"/>
</dbReference>
<dbReference type="Pfam" id="PF00089">
    <property type="entry name" value="Trypsin"/>
    <property type="match status" value="1"/>
</dbReference>
<comment type="caution">
    <text evidence="5">The sequence shown here is derived from an EMBL/GenBank/DDBJ whole genome shotgun (WGS) entry which is preliminary data.</text>
</comment>
<protein>
    <submittedName>
        <fullName evidence="5">Mite allergen Der f 6</fullName>
    </submittedName>
</protein>
<dbReference type="FunFam" id="2.40.10.10:FF:000068">
    <property type="entry name" value="transmembrane protease serine 2"/>
    <property type="match status" value="1"/>
</dbReference>